<sequence length="91" mass="11145">TGRFGYSIEKIIDFKFSVIDSTQDYDRGDMAWLLFEAEHHIESRMRYRFKIRARMLSFMRTRIAVEMKWKNVQDRFVEFEVFTSYIKDNAK</sequence>
<name>A0AAV5SJN2_9BILA</name>
<dbReference type="AlphaFoldDB" id="A0AAV5SJN2"/>
<dbReference type="EMBL" id="BTSX01000002">
    <property type="protein sequence ID" value="GMS83283.1"/>
    <property type="molecule type" value="Genomic_DNA"/>
</dbReference>
<reference evidence="1" key="1">
    <citation type="submission" date="2023-10" db="EMBL/GenBank/DDBJ databases">
        <title>Genome assembly of Pristionchus species.</title>
        <authorList>
            <person name="Yoshida K."/>
            <person name="Sommer R.J."/>
        </authorList>
    </citation>
    <scope>NUCLEOTIDE SEQUENCE</scope>
    <source>
        <strain evidence="1">RS0144</strain>
    </source>
</reference>
<proteinExistence type="predicted"/>
<accession>A0AAV5SJN2</accession>
<gene>
    <name evidence="1" type="ORF">PENTCL1PPCAC_5458</name>
</gene>
<keyword evidence="2" id="KW-1185">Reference proteome</keyword>
<protein>
    <submittedName>
        <fullName evidence="1">Uncharacterized protein</fullName>
    </submittedName>
</protein>
<comment type="caution">
    <text evidence="1">The sequence shown here is derived from an EMBL/GenBank/DDBJ whole genome shotgun (WGS) entry which is preliminary data.</text>
</comment>
<evidence type="ECO:0000313" key="1">
    <source>
        <dbReference type="EMBL" id="GMS83283.1"/>
    </source>
</evidence>
<feature type="non-terminal residue" evidence="1">
    <location>
        <position position="91"/>
    </location>
</feature>
<dbReference type="Proteomes" id="UP001432027">
    <property type="component" value="Unassembled WGS sequence"/>
</dbReference>
<organism evidence="1 2">
    <name type="scientific">Pristionchus entomophagus</name>
    <dbReference type="NCBI Taxonomy" id="358040"/>
    <lineage>
        <taxon>Eukaryota</taxon>
        <taxon>Metazoa</taxon>
        <taxon>Ecdysozoa</taxon>
        <taxon>Nematoda</taxon>
        <taxon>Chromadorea</taxon>
        <taxon>Rhabditida</taxon>
        <taxon>Rhabditina</taxon>
        <taxon>Diplogasteromorpha</taxon>
        <taxon>Diplogasteroidea</taxon>
        <taxon>Neodiplogasteridae</taxon>
        <taxon>Pristionchus</taxon>
    </lineage>
</organism>
<feature type="non-terminal residue" evidence="1">
    <location>
        <position position="1"/>
    </location>
</feature>
<evidence type="ECO:0000313" key="2">
    <source>
        <dbReference type="Proteomes" id="UP001432027"/>
    </source>
</evidence>